<dbReference type="AlphaFoldDB" id="A0A2N5D629"/>
<dbReference type="PANTHER" id="PTHR46743">
    <property type="entry name" value="TEICHOIC ACIDS EXPORT ATP-BINDING PROTEIN TAGH"/>
    <property type="match status" value="1"/>
</dbReference>
<evidence type="ECO:0000256" key="1">
    <source>
        <dbReference type="ARBA" id="ARBA00005417"/>
    </source>
</evidence>
<dbReference type="InterPro" id="IPR017871">
    <property type="entry name" value="ABC_transporter-like_CS"/>
</dbReference>
<proteinExistence type="inferred from homology"/>
<organism evidence="7 8">
    <name type="scientific">Caulobacter flavus</name>
    <dbReference type="NCBI Taxonomy" id="1679497"/>
    <lineage>
        <taxon>Bacteria</taxon>
        <taxon>Pseudomonadati</taxon>
        <taxon>Pseudomonadota</taxon>
        <taxon>Alphaproteobacteria</taxon>
        <taxon>Caulobacterales</taxon>
        <taxon>Caulobacteraceae</taxon>
        <taxon>Caulobacter</taxon>
    </lineage>
</organism>
<evidence type="ECO:0000256" key="3">
    <source>
        <dbReference type="ARBA" id="ARBA00022741"/>
    </source>
</evidence>
<dbReference type="Gene3D" id="3.40.50.300">
    <property type="entry name" value="P-loop containing nucleotide triphosphate hydrolases"/>
    <property type="match status" value="1"/>
</dbReference>
<evidence type="ECO:0000256" key="4">
    <source>
        <dbReference type="ARBA" id="ARBA00022840"/>
    </source>
</evidence>
<dbReference type="Proteomes" id="UP000281192">
    <property type="component" value="Chromosome"/>
</dbReference>
<dbReference type="GO" id="GO:0016887">
    <property type="term" value="F:ATP hydrolysis activity"/>
    <property type="evidence" value="ECO:0007669"/>
    <property type="project" value="InterPro"/>
</dbReference>
<sequence>MREERLGIEIQSLALDYPVGPLTRGSVKAGLFSLFGARQKAPRVEFVRALKGVSLKVAVGERLGIIGRNGSGKSTLLRAMAGIYEPTSGVVEMRGRVQGMFDIGLGFEPEATGRENILYRGLVMGLSPAEIRAREDEIVEFAAIGDFIDLPVRTYSSGMSVRLAFAISTYLQGDILLLDEMLSAGDASFQAKAAERMRSLVESAKVLVLVSHDMATIQNVCTRVIWLSKGRIVAEGQPADVVAQYLADAGE</sequence>
<evidence type="ECO:0000259" key="5">
    <source>
        <dbReference type="PROSITE" id="PS50893"/>
    </source>
</evidence>
<dbReference type="SMART" id="SM00382">
    <property type="entry name" value="AAA"/>
    <property type="match status" value="1"/>
</dbReference>
<evidence type="ECO:0000313" key="9">
    <source>
        <dbReference type="Proteomes" id="UP000281192"/>
    </source>
</evidence>
<dbReference type="InterPro" id="IPR027417">
    <property type="entry name" value="P-loop_NTPase"/>
</dbReference>
<dbReference type="KEGG" id="cfh:C1707_06555"/>
<evidence type="ECO:0000313" key="8">
    <source>
        <dbReference type="Proteomes" id="UP000234483"/>
    </source>
</evidence>
<keyword evidence="9" id="KW-1185">Reference proteome</keyword>
<dbReference type="InterPro" id="IPR003593">
    <property type="entry name" value="AAA+_ATPase"/>
</dbReference>
<dbReference type="RefSeq" id="WP_101711127.1">
    <property type="nucleotide sequence ID" value="NZ_CP026100.1"/>
</dbReference>
<keyword evidence="2" id="KW-0813">Transport</keyword>
<dbReference type="OrthoDB" id="9778870at2"/>
<gene>
    <name evidence="6" type="ORF">C1707_06555</name>
    <name evidence="7" type="ORF">CFHF_00790</name>
</gene>
<dbReference type="GO" id="GO:0140359">
    <property type="term" value="F:ABC-type transporter activity"/>
    <property type="evidence" value="ECO:0007669"/>
    <property type="project" value="InterPro"/>
</dbReference>
<dbReference type="InterPro" id="IPR015860">
    <property type="entry name" value="ABC_transpr_TagH-like"/>
</dbReference>
<dbReference type="EMBL" id="PJRQ01000002">
    <property type="protein sequence ID" value="PLR21519.1"/>
    <property type="molecule type" value="Genomic_DNA"/>
</dbReference>
<comment type="similarity">
    <text evidence="1">Belongs to the ABC transporter superfamily.</text>
</comment>
<dbReference type="EMBL" id="CP026100">
    <property type="protein sequence ID" value="AYV45938.1"/>
    <property type="molecule type" value="Genomic_DNA"/>
</dbReference>
<name>A0A2N5D629_9CAUL</name>
<evidence type="ECO:0000313" key="6">
    <source>
        <dbReference type="EMBL" id="AYV45938.1"/>
    </source>
</evidence>
<protein>
    <recommendedName>
        <fullName evidence="5">ABC transporter domain-containing protein</fullName>
    </recommendedName>
</protein>
<dbReference type="SUPFAM" id="SSF52540">
    <property type="entry name" value="P-loop containing nucleoside triphosphate hydrolases"/>
    <property type="match status" value="1"/>
</dbReference>
<evidence type="ECO:0000256" key="2">
    <source>
        <dbReference type="ARBA" id="ARBA00022448"/>
    </source>
</evidence>
<dbReference type="CDD" id="cd03220">
    <property type="entry name" value="ABC_KpsT_Wzt"/>
    <property type="match status" value="1"/>
</dbReference>
<keyword evidence="3" id="KW-0547">Nucleotide-binding</keyword>
<dbReference type="PANTHER" id="PTHR46743:SF2">
    <property type="entry name" value="TEICHOIC ACIDS EXPORT ATP-BINDING PROTEIN TAGH"/>
    <property type="match status" value="1"/>
</dbReference>
<evidence type="ECO:0000313" key="7">
    <source>
        <dbReference type="EMBL" id="PLR21519.1"/>
    </source>
</evidence>
<dbReference type="PROSITE" id="PS00211">
    <property type="entry name" value="ABC_TRANSPORTER_1"/>
    <property type="match status" value="1"/>
</dbReference>
<accession>A0A2N5D629</accession>
<dbReference type="Proteomes" id="UP000234483">
    <property type="component" value="Unassembled WGS sequence"/>
</dbReference>
<reference evidence="7 8" key="1">
    <citation type="submission" date="2017-12" db="EMBL/GenBank/DDBJ databases">
        <title>The genome sequence of Caulobacter flavus CGMCC1 15093.</title>
        <authorList>
            <person name="Gao J."/>
            <person name="Mao X."/>
            <person name="Sun J."/>
        </authorList>
    </citation>
    <scope>NUCLEOTIDE SEQUENCE [LARGE SCALE GENOMIC DNA]</scope>
    <source>
        <strain evidence="7 8">CGMCC1 15093</strain>
    </source>
</reference>
<keyword evidence="4" id="KW-0067">ATP-binding</keyword>
<dbReference type="InterPro" id="IPR003439">
    <property type="entry name" value="ABC_transporter-like_ATP-bd"/>
</dbReference>
<dbReference type="PROSITE" id="PS50893">
    <property type="entry name" value="ABC_TRANSPORTER_2"/>
    <property type="match status" value="1"/>
</dbReference>
<dbReference type="Pfam" id="PF00005">
    <property type="entry name" value="ABC_tran"/>
    <property type="match status" value="1"/>
</dbReference>
<reference evidence="6 9" key="2">
    <citation type="submission" date="2018-01" db="EMBL/GenBank/DDBJ databases">
        <title>Complete genome sequence of Caulobacter flavus RHGG3.</title>
        <authorList>
            <person name="Yang E."/>
        </authorList>
    </citation>
    <scope>NUCLEOTIDE SEQUENCE [LARGE SCALE GENOMIC DNA]</scope>
    <source>
        <strain evidence="6 9">RHGG3</strain>
    </source>
</reference>
<dbReference type="GO" id="GO:0016020">
    <property type="term" value="C:membrane"/>
    <property type="evidence" value="ECO:0007669"/>
    <property type="project" value="InterPro"/>
</dbReference>
<feature type="domain" description="ABC transporter" evidence="5">
    <location>
        <begin position="29"/>
        <end position="249"/>
    </location>
</feature>
<dbReference type="GO" id="GO:0005524">
    <property type="term" value="F:ATP binding"/>
    <property type="evidence" value="ECO:0007669"/>
    <property type="project" value="UniProtKB-KW"/>
</dbReference>
<dbReference type="InterPro" id="IPR050683">
    <property type="entry name" value="Bact_Polysacc_Export_ATP-bd"/>
</dbReference>